<dbReference type="CDD" id="cd09612">
    <property type="entry name" value="Jacalin"/>
    <property type="match status" value="1"/>
</dbReference>
<dbReference type="EMBL" id="CM029048">
    <property type="protein sequence ID" value="KAG2577894.1"/>
    <property type="molecule type" value="Genomic_DNA"/>
</dbReference>
<evidence type="ECO:0000313" key="4">
    <source>
        <dbReference type="Proteomes" id="UP000823388"/>
    </source>
</evidence>
<keyword evidence="4" id="KW-1185">Reference proteome</keyword>
<proteinExistence type="predicted"/>
<protein>
    <recommendedName>
        <fullName evidence="2">Jacalin-type lectin domain-containing protein</fullName>
    </recommendedName>
</protein>
<dbReference type="SMART" id="SM00915">
    <property type="entry name" value="Jacalin"/>
    <property type="match status" value="1"/>
</dbReference>
<dbReference type="PROSITE" id="PS51752">
    <property type="entry name" value="JACALIN_LECTIN"/>
    <property type="match status" value="1"/>
</dbReference>
<evidence type="ECO:0000313" key="3">
    <source>
        <dbReference type="EMBL" id="KAG2577894.1"/>
    </source>
</evidence>
<dbReference type="PANTHER" id="PTHR46506">
    <property type="entry name" value="OS05G0143600 PROTEIN"/>
    <property type="match status" value="1"/>
</dbReference>
<dbReference type="InterPro" id="IPR036404">
    <property type="entry name" value="Jacalin-like_lectin_dom_sf"/>
</dbReference>
<keyword evidence="1" id="KW-0430">Lectin</keyword>
<evidence type="ECO:0000256" key="1">
    <source>
        <dbReference type="ARBA" id="ARBA00022734"/>
    </source>
</evidence>
<comment type="caution">
    <text evidence="3">The sequence shown here is derived from an EMBL/GenBank/DDBJ whole genome shotgun (WGS) entry which is preliminary data.</text>
</comment>
<feature type="domain" description="Jacalin-type lectin" evidence="2">
    <location>
        <begin position="1"/>
        <end position="125"/>
    </location>
</feature>
<dbReference type="GO" id="GO:0030246">
    <property type="term" value="F:carbohydrate binding"/>
    <property type="evidence" value="ECO:0007669"/>
    <property type="project" value="UniProtKB-KW"/>
</dbReference>
<sequence>MGTPPHRLDSIAICSDTTVNSLAFSYSDHQGWMHCVGPWGRQSGVHQMIQLGPSEILTEVSGTFGQFSSDVVTSLTLVTNAKSYGPFGQEKGTPFHTPAQGNGSIVGFYGRAAWFLDAMGLYVSPEQKQMNVVE</sequence>
<organism evidence="3 4">
    <name type="scientific">Panicum virgatum</name>
    <name type="common">Blackwell switchgrass</name>
    <dbReference type="NCBI Taxonomy" id="38727"/>
    <lineage>
        <taxon>Eukaryota</taxon>
        <taxon>Viridiplantae</taxon>
        <taxon>Streptophyta</taxon>
        <taxon>Embryophyta</taxon>
        <taxon>Tracheophyta</taxon>
        <taxon>Spermatophyta</taxon>
        <taxon>Magnoliopsida</taxon>
        <taxon>Liliopsida</taxon>
        <taxon>Poales</taxon>
        <taxon>Poaceae</taxon>
        <taxon>PACMAD clade</taxon>
        <taxon>Panicoideae</taxon>
        <taxon>Panicodae</taxon>
        <taxon>Paniceae</taxon>
        <taxon>Panicinae</taxon>
        <taxon>Panicum</taxon>
        <taxon>Panicum sect. Hiantes</taxon>
    </lineage>
</organism>
<accession>A0A8T0QXL7</accession>
<name>A0A8T0QXL7_PANVG</name>
<dbReference type="Pfam" id="PF01419">
    <property type="entry name" value="Jacalin"/>
    <property type="match status" value="1"/>
</dbReference>
<dbReference type="Proteomes" id="UP000823388">
    <property type="component" value="Chromosome 6N"/>
</dbReference>
<dbReference type="AlphaFoldDB" id="A0A8T0QXL7"/>
<reference evidence="3" key="1">
    <citation type="submission" date="2020-05" db="EMBL/GenBank/DDBJ databases">
        <title>WGS assembly of Panicum virgatum.</title>
        <authorList>
            <person name="Lovell J.T."/>
            <person name="Jenkins J."/>
            <person name="Shu S."/>
            <person name="Juenger T.E."/>
            <person name="Schmutz J."/>
        </authorList>
    </citation>
    <scope>NUCLEOTIDE SEQUENCE</scope>
    <source>
        <strain evidence="3">AP13</strain>
    </source>
</reference>
<evidence type="ECO:0000259" key="2">
    <source>
        <dbReference type="PROSITE" id="PS51752"/>
    </source>
</evidence>
<dbReference type="Gene3D" id="2.100.10.30">
    <property type="entry name" value="Jacalin-like lectin domain"/>
    <property type="match status" value="1"/>
</dbReference>
<dbReference type="InterPro" id="IPR033734">
    <property type="entry name" value="Jacalin-like_lectin_dom_plant"/>
</dbReference>
<dbReference type="InterPro" id="IPR001229">
    <property type="entry name" value="Jacalin-like_lectin_dom"/>
</dbReference>
<gene>
    <name evidence="3" type="ORF">PVAP13_6NG217700</name>
</gene>
<dbReference type="SUPFAM" id="SSF51101">
    <property type="entry name" value="Mannose-binding lectins"/>
    <property type="match status" value="1"/>
</dbReference>